<feature type="region of interest" description="Disordered" evidence="1">
    <location>
        <begin position="89"/>
        <end position="116"/>
    </location>
</feature>
<reference evidence="2 3" key="1">
    <citation type="submission" date="2024-11" db="EMBL/GenBank/DDBJ databases">
        <title>Adaptive evolution of stress response genes in parasites aligns with host niche diversity.</title>
        <authorList>
            <person name="Hahn C."/>
            <person name="Resl P."/>
        </authorList>
    </citation>
    <scope>NUCLEOTIDE SEQUENCE [LARGE SCALE GENOMIC DNA]</scope>
    <source>
        <strain evidence="2">EGGRZ-B1_66</strain>
        <tissue evidence="2">Body</tissue>
    </source>
</reference>
<name>A0ABD2PU10_9PLAT</name>
<feature type="region of interest" description="Disordered" evidence="1">
    <location>
        <begin position="142"/>
        <end position="198"/>
    </location>
</feature>
<feature type="compositionally biased region" description="Polar residues" evidence="1">
    <location>
        <begin position="89"/>
        <end position="99"/>
    </location>
</feature>
<dbReference type="AlphaFoldDB" id="A0ABD2PU10"/>
<accession>A0ABD2PU10</accession>
<feature type="compositionally biased region" description="Polar residues" evidence="1">
    <location>
        <begin position="13"/>
        <end position="52"/>
    </location>
</feature>
<protein>
    <submittedName>
        <fullName evidence="2">Uncharacterized protein</fullName>
    </submittedName>
</protein>
<feature type="region of interest" description="Disordered" evidence="1">
    <location>
        <begin position="13"/>
        <end position="55"/>
    </location>
</feature>
<feature type="compositionally biased region" description="Polar residues" evidence="1">
    <location>
        <begin position="168"/>
        <end position="196"/>
    </location>
</feature>
<proteinExistence type="predicted"/>
<keyword evidence="3" id="KW-1185">Reference proteome</keyword>
<evidence type="ECO:0000313" key="2">
    <source>
        <dbReference type="EMBL" id="KAL3310387.1"/>
    </source>
</evidence>
<evidence type="ECO:0000256" key="1">
    <source>
        <dbReference type="SAM" id="MobiDB-lite"/>
    </source>
</evidence>
<comment type="caution">
    <text evidence="2">The sequence shown here is derived from an EMBL/GenBank/DDBJ whole genome shotgun (WGS) entry which is preliminary data.</text>
</comment>
<organism evidence="2 3">
    <name type="scientific">Cichlidogyrus casuarinus</name>
    <dbReference type="NCBI Taxonomy" id="1844966"/>
    <lineage>
        <taxon>Eukaryota</taxon>
        <taxon>Metazoa</taxon>
        <taxon>Spiralia</taxon>
        <taxon>Lophotrochozoa</taxon>
        <taxon>Platyhelminthes</taxon>
        <taxon>Monogenea</taxon>
        <taxon>Monopisthocotylea</taxon>
        <taxon>Dactylogyridea</taxon>
        <taxon>Ancyrocephalidae</taxon>
        <taxon>Cichlidogyrus</taxon>
    </lineage>
</organism>
<dbReference type="Proteomes" id="UP001626550">
    <property type="component" value="Unassembled WGS sequence"/>
</dbReference>
<sequence>MNILQVIFSQSTDTLDPQMSSESTSVNDVSNPEEAQNTDDMSLSGQEHSGSHFSGFPAIKPDLLNLQIFGRTSDPKNIWGLGGMTITNHNIQSESSNPTGPYPSPSTIEEHQRKTSYRVNVKSIRGSDDSLINSKSRLISSSTPNLAAVQETAANDEHQYRKKENRSSRYSSSPRVQPRGQRSSSVQATANPQGFQRHSLISPVQAWVHKDEEMYASSDSSSDNSNFQVELGKTEASVNIFSQEMSDSLYSKYQERETLSSSASRDSRNRSLCSDNDSISVQQERALNILEQVVGATDDLSSLSEDIADDLALRRTNLVQKYESVIGFSDSEDDRSPQVSLIVNHLSILPRFREQLFFDNKAKRKNTAIYDAVSY</sequence>
<dbReference type="EMBL" id="JBJKFK010003002">
    <property type="protein sequence ID" value="KAL3310387.1"/>
    <property type="molecule type" value="Genomic_DNA"/>
</dbReference>
<evidence type="ECO:0000313" key="3">
    <source>
        <dbReference type="Proteomes" id="UP001626550"/>
    </source>
</evidence>
<gene>
    <name evidence="2" type="ORF">Ciccas_011051</name>
</gene>